<protein>
    <submittedName>
        <fullName evidence="3">Uncharacterized protein</fullName>
    </submittedName>
</protein>
<feature type="compositionally biased region" description="Low complexity" evidence="1">
    <location>
        <begin position="141"/>
        <end position="150"/>
    </location>
</feature>
<evidence type="ECO:0000313" key="3">
    <source>
        <dbReference type="EMBL" id="KAF4615240.1"/>
    </source>
</evidence>
<feature type="transmembrane region" description="Helical" evidence="2">
    <location>
        <begin position="396"/>
        <end position="415"/>
    </location>
</feature>
<feature type="region of interest" description="Disordered" evidence="1">
    <location>
        <begin position="424"/>
        <end position="471"/>
    </location>
</feature>
<dbReference type="EMBL" id="JAACJL010000044">
    <property type="protein sequence ID" value="KAF4615240.1"/>
    <property type="molecule type" value="Genomic_DNA"/>
</dbReference>
<dbReference type="AlphaFoldDB" id="A0A8H4VP56"/>
<comment type="caution">
    <text evidence="3">The sequence shown here is derived from an EMBL/GenBank/DDBJ whole genome shotgun (WGS) entry which is preliminary data.</text>
</comment>
<keyword evidence="2" id="KW-1133">Transmembrane helix</keyword>
<organism evidence="3 4">
    <name type="scientific">Agrocybe pediades</name>
    <dbReference type="NCBI Taxonomy" id="84607"/>
    <lineage>
        <taxon>Eukaryota</taxon>
        <taxon>Fungi</taxon>
        <taxon>Dikarya</taxon>
        <taxon>Basidiomycota</taxon>
        <taxon>Agaricomycotina</taxon>
        <taxon>Agaricomycetes</taxon>
        <taxon>Agaricomycetidae</taxon>
        <taxon>Agaricales</taxon>
        <taxon>Agaricineae</taxon>
        <taxon>Strophariaceae</taxon>
        <taxon>Agrocybe</taxon>
    </lineage>
</organism>
<proteinExistence type="predicted"/>
<feature type="region of interest" description="Disordered" evidence="1">
    <location>
        <begin position="1"/>
        <end position="190"/>
    </location>
</feature>
<feature type="region of interest" description="Disordered" evidence="1">
    <location>
        <begin position="511"/>
        <end position="530"/>
    </location>
</feature>
<feature type="transmembrane region" description="Helical" evidence="2">
    <location>
        <begin position="354"/>
        <end position="376"/>
    </location>
</feature>
<sequence length="627" mass="69367">MYSDPNLDAPPPRSQFRRPWSPEPFEPYPSASDTFGRLQNDYYNGHDAGYTQEPVAGPSSHRQQRREASEVSVEALDLADYARTLRARQAEDPYPPFPSQVRRDEYPPSSFLPVPVASHASRDSASRLTPPSLVSRGPTLSSHASSSTPSRGRRSRRTFSVPVTPLPSAHASSSRVHFDPTSSNRGPYIVEPGISSQELDISHFPKWSRNWYNANTSQDRFNRGDLDEHDVYTPIPPSHLNGNPKSMFDPGYIPGPYDKYNSYDPASPPLSSLAHGSRDVLPWSNDPPEYGQPQLDPLQKEERMRMLEREFGPKAMKGKAKDDGKLLVDENGNPLIGTLDDRGRLVTAGPKRRVAFRVLQILLSIGASIPILYAAIAIKAVDPKKPPPPANKPPIFVLYVLSVLTLLLLLYMFVVRPCCCVRSKQRSTSPKSPFGPAGMMVLPVGSNTGKNAKKPKGGKKGRGKYGAPPGQDVQVNLIVDPTAFLPQEPESESDSEDESISETLMPGSFEHLKQQQAKEKKKKARNRNRRRRGVLEGLAMEEEWKVARAWLKKLTMLDVAGVVLWGATFVFILTGKRCPSGGFNGWCNAYNVSSASACLLCVAFGVNVFFDVQDLHASKQSPRTRIN</sequence>
<gene>
    <name evidence="3" type="ORF">D9613_002631</name>
</gene>
<dbReference type="Proteomes" id="UP000521872">
    <property type="component" value="Unassembled WGS sequence"/>
</dbReference>
<feature type="compositionally biased region" description="Polar residues" evidence="1">
    <location>
        <begin position="170"/>
        <end position="185"/>
    </location>
</feature>
<feature type="compositionally biased region" description="Basic residues" evidence="1">
    <location>
        <begin position="519"/>
        <end position="530"/>
    </location>
</feature>
<evidence type="ECO:0000313" key="4">
    <source>
        <dbReference type="Proteomes" id="UP000521872"/>
    </source>
</evidence>
<evidence type="ECO:0000256" key="2">
    <source>
        <dbReference type="SAM" id="Phobius"/>
    </source>
</evidence>
<feature type="compositionally biased region" description="Basic residues" evidence="1">
    <location>
        <begin position="451"/>
        <end position="463"/>
    </location>
</feature>
<name>A0A8H4VP56_9AGAR</name>
<keyword evidence="2" id="KW-0812">Transmembrane</keyword>
<feature type="region of interest" description="Disordered" evidence="1">
    <location>
        <begin position="271"/>
        <end position="295"/>
    </location>
</feature>
<feature type="transmembrane region" description="Helical" evidence="2">
    <location>
        <begin position="554"/>
        <end position="572"/>
    </location>
</feature>
<keyword evidence="2" id="KW-0472">Membrane</keyword>
<evidence type="ECO:0000256" key="1">
    <source>
        <dbReference type="SAM" id="MobiDB-lite"/>
    </source>
</evidence>
<accession>A0A8H4VP56</accession>
<keyword evidence="4" id="KW-1185">Reference proteome</keyword>
<reference evidence="3 4" key="1">
    <citation type="submission" date="2019-12" db="EMBL/GenBank/DDBJ databases">
        <authorList>
            <person name="Floudas D."/>
            <person name="Bentzer J."/>
            <person name="Ahren D."/>
            <person name="Johansson T."/>
            <person name="Persson P."/>
            <person name="Tunlid A."/>
        </authorList>
    </citation>
    <scope>NUCLEOTIDE SEQUENCE [LARGE SCALE GENOMIC DNA]</scope>
    <source>
        <strain evidence="3 4">CBS 102.39</strain>
    </source>
</reference>
<feature type="transmembrane region" description="Helical" evidence="2">
    <location>
        <begin position="592"/>
        <end position="610"/>
    </location>
</feature>